<feature type="transmembrane region" description="Helical" evidence="2">
    <location>
        <begin position="270"/>
        <end position="288"/>
    </location>
</feature>
<evidence type="ECO:0000256" key="1">
    <source>
        <dbReference type="SAM" id="MobiDB-lite"/>
    </source>
</evidence>
<feature type="compositionally biased region" description="Basic and acidic residues" evidence="1">
    <location>
        <begin position="331"/>
        <end position="341"/>
    </location>
</feature>
<reference evidence="3" key="1">
    <citation type="submission" date="2022-01" db="EMBL/GenBank/DDBJ databases">
        <authorList>
            <person name="Jo J.-H."/>
            <person name="Im W.-T."/>
        </authorList>
    </citation>
    <scope>NUCLEOTIDE SEQUENCE</scope>
    <source>
        <strain evidence="3">NA20</strain>
    </source>
</reference>
<evidence type="ECO:0000313" key="4">
    <source>
        <dbReference type="Proteomes" id="UP001165367"/>
    </source>
</evidence>
<keyword evidence="4" id="KW-1185">Reference proteome</keyword>
<name>A0ABS9KNH2_9BACT</name>
<evidence type="ECO:0008006" key="5">
    <source>
        <dbReference type="Google" id="ProtNLM"/>
    </source>
</evidence>
<dbReference type="Proteomes" id="UP001165367">
    <property type="component" value="Unassembled WGS sequence"/>
</dbReference>
<dbReference type="EMBL" id="JAKLTR010000003">
    <property type="protein sequence ID" value="MCG2613878.1"/>
    <property type="molecule type" value="Genomic_DNA"/>
</dbReference>
<keyword evidence="2" id="KW-1133">Transmembrane helix</keyword>
<proteinExistence type="predicted"/>
<accession>A0ABS9KNH2</accession>
<dbReference type="RefSeq" id="WP_237869767.1">
    <property type="nucleotide sequence ID" value="NZ_JAKLTR010000003.1"/>
</dbReference>
<dbReference type="PANTHER" id="PTHR34978">
    <property type="entry name" value="POSSIBLE SENSOR-TRANSDUCER PROTEIN BLAR"/>
    <property type="match status" value="1"/>
</dbReference>
<keyword evidence="2" id="KW-0472">Membrane</keyword>
<protein>
    <recommendedName>
        <fullName evidence="5">Peptidase M56 domain-containing protein</fullName>
    </recommendedName>
</protein>
<feature type="transmembrane region" description="Helical" evidence="2">
    <location>
        <begin position="36"/>
        <end position="53"/>
    </location>
</feature>
<feature type="transmembrane region" description="Helical" evidence="2">
    <location>
        <begin position="97"/>
        <end position="122"/>
    </location>
</feature>
<evidence type="ECO:0000256" key="2">
    <source>
        <dbReference type="SAM" id="Phobius"/>
    </source>
</evidence>
<gene>
    <name evidence="3" type="ORF">LZZ85_06280</name>
</gene>
<feature type="region of interest" description="Disordered" evidence="1">
    <location>
        <begin position="311"/>
        <end position="363"/>
    </location>
</feature>
<sequence length="466" mass="53093">MAICWYLLEANIYLSVAYLFYALLLKRYTFFQQHRYYLLFVSFFCFIIPLISWKGRDAGKLIGATQDIMDPLLSGVPGAFPVTTQSDFLLSFTGTDLLLILFCFIVLLNIARLIYGVIRIVLLHHRAEKVIQDGMTIALLPRQHTVFSFFSWIFSHQSFVHDRLIREHEMIHVKELHSVDVLWFELVRAINWFNPVSYLLLKSAKINHEFIVDAKLAERNDPYAYAVMLITHARAHSLDLTHAAFASNQLEARMGRMLAERSSRSSRGSLLLLFPVLMPLIFFSVFKLDKSYALLTIREADQLPAVAYQGNMDKDEPLYPDTDVKGISGDSHIDTIPEKVRRSSNAKRKTPSPGKQTTAVKDPLLKEKKDLAVASLYQSSSEQYREPDDQSHNMENRPVKGKKVSVYGKYAALASADTTADHYKNLRRAVSVYPESRYAKQSDNGTNKFVNAVSLFDSTKVKSAFP</sequence>
<dbReference type="InterPro" id="IPR052173">
    <property type="entry name" value="Beta-lactam_resp_regulator"/>
</dbReference>
<feature type="transmembrane region" description="Helical" evidence="2">
    <location>
        <begin position="6"/>
        <end position="24"/>
    </location>
</feature>
<keyword evidence="2" id="KW-0812">Transmembrane</keyword>
<evidence type="ECO:0000313" key="3">
    <source>
        <dbReference type="EMBL" id="MCG2613878.1"/>
    </source>
</evidence>
<organism evidence="3 4">
    <name type="scientific">Terrimonas ginsenosidimutans</name>
    <dbReference type="NCBI Taxonomy" id="2908004"/>
    <lineage>
        <taxon>Bacteria</taxon>
        <taxon>Pseudomonadati</taxon>
        <taxon>Bacteroidota</taxon>
        <taxon>Chitinophagia</taxon>
        <taxon>Chitinophagales</taxon>
        <taxon>Chitinophagaceae</taxon>
        <taxon>Terrimonas</taxon>
    </lineage>
</organism>
<comment type="caution">
    <text evidence="3">The sequence shown here is derived from an EMBL/GenBank/DDBJ whole genome shotgun (WGS) entry which is preliminary data.</text>
</comment>
<dbReference type="PANTHER" id="PTHR34978:SF3">
    <property type="entry name" value="SLR0241 PROTEIN"/>
    <property type="match status" value="1"/>
</dbReference>